<evidence type="ECO:0000259" key="1">
    <source>
        <dbReference type="Pfam" id="PF05685"/>
    </source>
</evidence>
<dbReference type="SUPFAM" id="SSF52980">
    <property type="entry name" value="Restriction endonuclease-like"/>
    <property type="match status" value="1"/>
</dbReference>
<evidence type="ECO:0000313" key="2">
    <source>
        <dbReference type="EMBL" id="MBB5263630.1"/>
    </source>
</evidence>
<dbReference type="EMBL" id="JACHFW010000002">
    <property type="protein sequence ID" value="MBB5263630.1"/>
    <property type="molecule type" value="Genomic_DNA"/>
</dbReference>
<gene>
    <name evidence="2" type="ORF">HNP82_000728</name>
</gene>
<dbReference type="GO" id="GO:0004519">
    <property type="term" value="F:endonuclease activity"/>
    <property type="evidence" value="ECO:0007669"/>
    <property type="project" value="UniProtKB-KW"/>
</dbReference>
<protein>
    <submittedName>
        <fullName evidence="2">Uma2 family endonuclease</fullName>
    </submittedName>
</protein>
<feature type="domain" description="Putative restriction endonuclease" evidence="1">
    <location>
        <begin position="10"/>
        <end position="157"/>
    </location>
</feature>
<accession>A0A7W8H9J1</accession>
<dbReference type="PANTHER" id="PTHR34107">
    <property type="entry name" value="SLL0198 PROTEIN-RELATED"/>
    <property type="match status" value="1"/>
</dbReference>
<organism evidence="2 3">
    <name type="scientific">Catenibacillus scindens</name>
    <dbReference type="NCBI Taxonomy" id="673271"/>
    <lineage>
        <taxon>Bacteria</taxon>
        <taxon>Bacillati</taxon>
        <taxon>Bacillota</taxon>
        <taxon>Clostridia</taxon>
        <taxon>Lachnospirales</taxon>
        <taxon>Lachnospiraceae</taxon>
        <taxon>Catenibacillus</taxon>
    </lineage>
</organism>
<proteinExistence type="predicted"/>
<evidence type="ECO:0000313" key="3">
    <source>
        <dbReference type="Proteomes" id="UP000543642"/>
    </source>
</evidence>
<dbReference type="InterPro" id="IPR012296">
    <property type="entry name" value="Nuclease_put_TT1808"/>
</dbReference>
<keyword evidence="2" id="KW-0378">Hydrolase</keyword>
<dbReference type="Proteomes" id="UP000543642">
    <property type="component" value="Unassembled WGS sequence"/>
</dbReference>
<comment type="caution">
    <text evidence="2">The sequence shown here is derived from an EMBL/GenBank/DDBJ whole genome shotgun (WGS) entry which is preliminary data.</text>
</comment>
<dbReference type="InterPro" id="IPR011335">
    <property type="entry name" value="Restrct_endonuc-II-like"/>
</dbReference>
<keyword evidence="2" id="KW-0255">Endonuclease</keyword>
<dbReference type="CDD" id="cd06260">
    <property type="entry name" value="DUF820-like"/>
    <property type="match status" value="1"/>
</dbReference>
<dbReference type="Pfam" id="PF05685">
    <property type="entry name" value="Uma2"/>
    <property type="match status" value="1"/>
</dbReference>
<keyword evidence="2" id="KW-0540">Nuclease</keyword>
<sequence length="177" mass="20066">MEQKKQYTVDDIYALPDGVRAELIDGEMYMMAPPGLTHQNISAFLHNTIYSYIHSKHGECVALAAPFAVFLNDDDQTYVEPDISVICDKSKLDEKGCHGAPDWVIEIVSQSSRSRDYLTKLFKYQTAGVREYWIVDPISNQVIVYQFETGNVASYPFADEIPVGIYDGDLRLQIKTE</sequence>
<name>A0A7W8H9J1_9FIRM</name>
<reference evidence="2 3" key="1">
    <citation type="submission" date="2020-08" db="EMBL/GenBank/DDBJ databases">
        <title>Genomic Encyclopedia of Type Strains, Phase IV (KMG-IV): sequencing the most valuable type-strain genomes for metagenomic binning, comparative biology and taxonomic classification.</title>
        <authorList>
            <person name="Goeker M."/>
        </authorList>
    </citation>
    <scope>NUCLEOTIDE SEQUENCE [LARGE SCALE GENOMIC DNA]</scope>
    <source>
        <strain evidence="2 3">DSM 106146</strain>
    </source>
</reference>
<keyword evidence="3" id="KW-1185">Reference proteome</keyword>
<dbReference type="PANTHER" id="PTHR34107:SF4">
    <property type="entry name" value="SLL1222 PROTEIN"/>
    <property type="match status" value="1"/>
</dbReference>
<dbReference type="InterPro" id="IPR008538">
    <property type="entry name" value="Uma2"/>
</dbReference>
<dbReference type="Gene3D" id="3.90.1570.10">
    <property type="entry name" value="tt1808, chain A"/>
    <property type="match status" value="1"/>
</dbReference>
<dbReference type="AlphaFoldDB" id="A0A7W8H9J1"/>